<dbReference type="Pfam" id="PF01408">
    <property type="entry name" value="GFO_IDH_MocA"/>
    <property type="match status" value="1"/>
</dbReference>
<evidence type="ECO:0000256" key="8">
    <source>
        <dbReference type="ARBA" id="ARBA00043025"/>
    </source>
</evidence>
<evidence type="ECO:0000256" key="6">
    <source>
        <dbReference type="ARBA" id="ARBA00042926"/>
    </source>
</evidence>
<dbReference type="OrthoDB" id="2129491at2759"/>
<reference evidence="13" key="2">
    <citation type="submission" date="2021-01" db="UniProtKB">
        <authorList>
            <consortium name="EnsemblMetazoa"/>
        </authorList>
    </citation>
    <scope>IDENTIFICATION</scope>
</reference>
<reference evidence="14" key="1">
    <citation type="submission" date="2015-02" db="EMBL/GenBank/DDBJ databases">
        <title>Genome sequencing for Strongylocentrotus purpuratus.</title>
        <authorList>
            <person name="Murali S."/>
            <person name="Liu Y."/>
            <person name="Vee V."/>
            <person name="English A."/>
            <person name="Wang M."/>
            <person name="Skinner E."/>
            <person name="Han Y."/>
            <person name="Muzny D.M."/>
            <person name="Worley K.C."/>
            <person name="Gibbs R.A."/>
        </authorList>
    </citation>
    <scope>NUCLEOTIDE SEQUENCE</scope>
</reference>
<dbReference type="GeneID" id="583996"/>
<dbReference type="EC" id="1.3.1.20" evidence="3"/>
<dbReference type="RefSeq" id="XP_788974.3">
    <property type="nucleotide sequence ID" value="XM_783881.4"/>
</dbReference>
<evidence type="ECO:0000256" key="5">
    <source>
        <dbReference type="ARBA" id="ARBA00040603"/>
    </source>
</evidence>
<dbReference type="InterPro" id="IPR055170">
    <property type="entry name" value="GFO_IDH_MocA-like_dom"/>
</dbReference>
<dbReference type="EnsemblMetazoa" id="XM_783881">
    <property type="protein sequence ID" value="XP_788974"/>
    <property type="gene ID" value="LOC583996"/>
</dbReference>
<organism evidence="13 14">
    <name type="scientific">Strongylocentrotus purpuratus</name>
    <name type="common">Purple sea urchin</name>
    <dbReference type="NCBI Taxonomy" id="7668"/>
    <lineage>
        <taxon>Eukaryota</taxon>
        <taxon>Metazoa</taxon>
        <taxon>Echinodermata</taxon>
        <taxon>Eleutherozoa</taxon>
        <taxon>Echinozoa</taxon>
        <taxon>Echinoidea</taxon>
        <taxon>Euechinoidea</taxon>
        <taxon>Echinacea</taxon>
        <taxon>Camarodonta</taxon>
        <taxon>Echinidea</taxon>
        <taxon>Strongylocentrotidae</taxon>
        <taxon>Strongylocentrotus</taxon>
    </lineage>
</organism>
<dbReference type="InterPro" id="IPR050984">
    <property type="entry name" value="Gfo/Idh/MocA_domain"/>
</dbReference>
<dbReference type="KEGG" id="spu:583996"/>
<dbReference type="PANTHER" id="PTHR22604:SF105">
    <property type="entry name" value="TRANS-1,2-DIHYDROBENZENE-1,2-DIOL DEHYDROGENASE"/>
    <property type="match status" value="1"/>
</dbReference>
<evidence type="ECO:0000259" key="12">
    <source>
        <dbReference type="Pfam" id="PF22725"/>
    </source>
</evidence>
<dbReference type="Pfam" id="PF22725">
    <property type="entry name" value="GFO_IDH_MocA_C3"/>
    <property type="match status" value="1"/>
</dbReference>
<feature type="domain" description="Gfo/Idh/MocA-like oxidoreductase N-terminal" evidence="11">
    <location>
        <begin position="4"/>
        <end position="121"/>
    </location>
</feature>
<dbReference type="InParanoid" id="A0A7M7TGY3"/>
<protein>
    <recommendedName>
        <fullName evidence="5">Trans-1,2-dihydrobenzene-1,2-diol dehydrogenase</fullName>
        <ecNumber evidence="4">1.1.1.179</ecNumber>
        <ecNumber evidence="3">1.3.1.20</ecNumber>
    </recommendedName>
    <alternativeName>
        <fullName evidence="8">D-xylose 1-dehydrogenase</fullName>
    </alternativeName>
    <alternativeName>
        <fullName evidence="7">D-xylose-NADP dehydrogenase</fullName>
    </alternativeName>
    <alternativeName>
        <fullName evidence="6">Dimeric dihydrodiol dehydrogenase</fullName>
    </alternativeName>
</protein>
<feature type="domain" description="GFO/IDH/MocA-like oxidoreductase" evidence="12">
    <location>
        <begin position="133"/>
        <end position="247"/>
    </location>
</feature>
<evidence type="ECO:0000256" key="7">
    <source>
        <dbReference type="ARBA" id="ARBA00042988"/>
    </source>
</evidence>
<dbReference type="SUPFAM" id="SSF51735">
    <property type="entry name" value="NAD(P)-binding Rossmann-fold domains"/>
    <property type="match status" value="1"/>
</dbReference>
<dbReference type="GO" id="GO:0047837">
    <property type="term" value="F:D-xylose 1-dehydrogenase (NADP+) activity"/>
    <property type="evidence" value="ECO:0007669"/>
    <property type="project" value="UniProtKB-EC"/>
</dbReference>
<proteinExistence type="inferred from homology"/>
<dbReference type="Proteomes" id="UP000007110">
    <property type="component" value="Unassembled WGS sequence"/>
</dbReference>
<dbReference type="EC" id="1.1.1.179" evidence="4"/>
<comment type="catalytic activity">
    <reaction evidence="10">
        <text>D-xylose + NADP(+) = D-xylono-1,5-lactone + NADPH + H(+)</text>
        <dbReference type="Rhea" id="RHEA:22000"/>
        <dbReference type="ChEBI" id="CHEBI:15378"/>
        <dbReference type="ChEBI" id="CHEBI:15867"/>
        <dbReference type="ChEBI" id="CHEBI:53455"/>
        <dbReference type="ChEBI" id="CHEBI:57783"/>
        <dbReference type="ChEBI" id="CHEBI:58349"/>
        <dbReference type="EC" id="1.1.1.179"/>
    </reaction>
</comment>
<dbReference type="FunCoup" id="A0A7M7TGY3">
    <property type="interactions" value="690"/>
</dbReference>
<dbReference type="GO" id="GO:0000166">
    <property type="term" value="F:nucleotide binding"/>
    <property type="evidence" value="ECO:0007669"/>
    <property type="project" value="InterPro"/>
</dbReference>
<keyword evidence="14" id="KW-1185">Reference proteome</keyword>
<evidence type="ECO:0000256" key="2">
    <source>
        <dbReference type="ARBA" id="ARBA00023002"/>
    </source>
</evidence>
<comment type="similarity">
    <text evidence="1">Belongs to the Gfo/Idh/MocA family.</text>
</comment>
<evidence type="ECO:0000313" key="13">
    <source>
        <dbReference type="EnsemblMetazoa" id="XP_788974"/>
    </source>
</evidence>
<dbReference type="PANTHER" id="PTHR22604">
    <property type="entry name" value="OXIDOREDUCTASES"/>
    <property type="match status" value="1"/>
</dbReference>
<sequence>MAPLRWGICTGGEISHDFVASLQGHSDNHPIVAIATRSLERAQKFATKFKIPTAYGSYEELARDPNVDIVYIGAINTEHPRLSKLFLTNKKNVLCEKPLALTLHETQDVLKTAKESNVFFMEAVWTRFFPVSAKIRELVSSGKLGDVKSMLLNFGLDLPDRERTVKREMGGGALYDMGIYMVQMTTMVFGEGPTSSHTHGFLNENGVDEMYTTVMKFPNKAMATLACTYKADYPNEVVIVGTKGRLRIPDHFWAPTDLIWSSPNGEPIETFNFPTPESSAEYSLGPLWSGMLYEADAVKQAIQEGKKEHALVSWKETELLATLMEKARRDLGIVWVHEGQSPVVVLA</sequence>
<dbReference type="OMA" id="YWCCTQL"/>
<comment type="catalytic activity">
    <reaction evidence="9">
        <text>(1R,2R)-1,2-dihydrobenzene-1,2-diol + NADP(+) = catechol + NADPH + H(+)</text>
        <dbReference type="Rhea" id="RHEA:16729"/>
        <dbReference type="ChEBI" id="CHEBI:10702"/>
        <dbReference type="ChEBI" id="CHEBI:15378"/>
        <dbReference type="ChEBI" id="CHEBI:18135"/>
        <dbReference type="ChEBI" id="CHEBI:57783"/>
        <dbReference type="ChEBI" id="CHEBI:58349"/>
        <dbReference type="EC" id="1.3.1.20"/>
    </reaction>
</comment>
<name>A0A7M7TGY3_STRPU</name>
<evidence type="ECO:0000313" key="14">
    <source>
        <dbReference type="Proteomes" id="UP000007110"/>
    </source>
</evidence>
<dbReference type="SUPFAM" id="SSF55347">
    <property type="entry name" value="Glyceraldehyde-3-phosphate dehydrogenase-like, C-terminal domain"/>
    <property type="match status" value="1"/>
</dbReference>
<evidence type="ECO:0000256" key="4">
    <source>
        <dbReference type="ARBA" id="ARBA00038984"/>
    </source>
</evidence>
<dbReference type="Gene3D" id="3.40.50.720">
    <property type="entry name" value="NAD(P)-binding Rossmann-like Domain"/>
    <property type="match status" value="1"/>
</dbReference>
<dbReference type="InterPro" id="IPR036291">
    <property type="entry name" value="NAD(P)-bd_dom_sf"/>
</dbReference>
<dbReference type="GO" id="GO:0047115">
    <property type="term" value="F:trans-1,2-dihydrobenzene-1,2-diol dehydrogenase activity"/>
    <property type="evidence" value="ECO:0007669"/>
    <property type="project" value="UniProtKB-EC"/>
</dbReference>
<dbReference type="InterPro" id="IPR000683">
    <property type="entry name" value="Gfo/Idh/MocA-like_OxRdtase_N"/>
</dbReference>
<evidence type="ECO:0000259" key="11">
    <source>
        <dbReference type="Pfam" id="PF01408"/>
    </source>
</evidence>
<evidence type="ECO:0000256" key="1">
    <source>
        <dbReference type="ARBA" id="ARBA00010928"/>
    </source>
</evidence>
<dbReference type="Gene3D" id="3.30.360.10">
    <property type="entry name" value="Dihydrodipicolinate Reductase, domain 2"/>
    <property type="match status" value="1"/>
</dbReference>
<evidence type="ECO:0000256" key="9">
    <source>
        <dbReference type="ARBA" id="ARBA00047423"/>
    </source>
</evidence>
<keyword evidence="2" id="KW-0560">Oxidoreductase</keyword>
<evidence type="ECO:0000256" key="10">
    <source>
        <dbReference type="ARBA" id="ARBA00049233"/>
    </source>
</evidence>
<accession>A0A7M7TGY3</accession>
<evidence type="ECO:0000256" key="3">
    <source>
        <dbReference type="ARBA" id="ARBA00038853"/>
    </source>
</evidence>
<dbReference type="AlphaFoldDB" id="A0A7M7TGY3"/>